<dbReference type="Proteomes" id="UP000000756">
    <property type="component" value="Chromosome"/>
</dbReference>
<dbReference type="HOGENOM" id="CLU_046670_13_0_6"/>
<gene>
    <name evidence="2" type="ordered locus">AHA_2038</name>
</gene>
<dbReference type="KEGG" id="aha:AHA_2038"/>
<proteinExistence type="predicted"/>
<protein>
    <submittedName>
        <fullName evidence="2">Phage regulatory protein, Rha family</fullName>
    </submittedName>
</protein>
<dbReference type="STRING" id="380703.AHA_2038"/>
<dbReference type="EnsemblBacteria" id="ABK38142">
    <property type="protein sequence ID" value="ABK38142"/>
    <property type="gene ID" value="AHA_2038"/>
</dbReference>
<dbReference type="OrthoDB" id="5574448at2"/>
<evidence type="ECO:0000313" key="2">
    <source>
        <dbReference type="EMBL" id="ABK38142.1"/>
    </source>
</evidence>
<dbReference type="eggNOG" id="COG3646">
    <property type="taxonomic scope" value="Bacteria"/>
</dbReference>
<keyword evidence="3" id="KW-1185">Reference proteome</keyword>
<name>A0KJW7_AERHH</name>
<dbReference type="AlphaFoldDB" id="A0KJW7"/>
<feature type="region of interest" description="Disordered" evidence="1">
    <location>
        <begin position="222"/>
        <end position="244"/>
    </location>
</feature>
<reference evidence="2 3" key="1">
    <citation type="journal article" date="2006" name="J. Bacteriol.">
        <title>Genome sequence of Aeromonas hydrophila ATCC 7966T: jack of all trades.</title>
        <authorList>
            <person name="Seshadri R."/>
            <person name="Joseph S.W."/>
            <person name="Chopra A.K."/>
            <person name="Sha J."/>
            <person name="Shaw J."/>
            <person name="Graf J."/>
            <person name="Haft D."/>
            <person name="Wu M."/>
            <person name="Ren Q."/>
            <person name="Rosovitz M.J."/>
            <person name="Madupu R."/>
            <person name="Tallon L."/>
            <person name="Kim M."/>
            <person name="Jin S."/>
            <person name="Vuong H."/>
            <person name="Stine O.C."/>
            <person name="Ali A."/>
            <person name="Horneman A.J."/>
            <person name="Heidelberg J.F."/>
        </authorList>
    </citation>
    <scope>NUCLEOTIDE SEQUENCE [LARGE SCALE GENOMIC DNA]</scope>
    <source>
        <strain evidence="3">ATCC 7966 / DSM 30187 / BCRC 13018 / CCUG 14551 / JCM 1027 / KCTC 2358 / NCIMB 9240 / NCTC 8049</strain>
    </source>
</reference>
<evidence type="ECO:0000256" key="1">
    <source>
        <dbReference type="SAM" id="MobiDB-lite"/>
    </source>
</evidence>
<accession>A0KJW7</accession>
<organism evidence="2 3">
    <name type="scientific">Aeromonas hydrophila subsp. hydrophila (strain ATCC 7966 / DSM 30187 / BCRC 13018 / CCUG 14551 / JCM 1027 / KCTC 2358 / NCIMB 9240 / NCTC 8049)</name>
    <dbReference type="NCBI Taxonomy" id="380703"/>
    <lineage>
        <taxon>Bacteria</taxon>
        <taxon>Pseudomonadati</taxon>
        <taxon>Pseudomonadota</taxon>
        <taxon>Gammaproteobacteria</taxon>
        <taxon>Aeromonadales</taxon>
        <taxon>Aeromonadaceae</taxon>
        <taxon>Aeromonas</taxon>
    </lineage>
</organism>
<dbReference type="NCBIfam" id="TIGR02681">
    <property type="entry name" value="phage_pRha"/>
    <property type="match status" value="1"/>
</dbReference>
<evidence type="ECO:0000313" key="3">
    <source>
        <dbReference type="Proteomes" id="UP000000756"/>
    </source>
</evidence>
<dbReference type="InterPro" id="IPR014054">
    <property type="entry name" value="Phage_regulatory_Rha"/>
</dbReference>
<dbReference type="Pfam" id="PF09669">
    <property type="entry name" value="Phage_pRha"/>
    <property type="match status" value="1"/>
</dbReference>
<feature type="compositionally biased region" description="Polar residues" evidence="1">
    <location>
        <begin position="223"/>
        <end position="235"/>
    </location>
</feature>
<sequence>MTASFLHSIYCRLTLILVRDRNSQQWVPLPMPDLDHPALSNQRTQTMTKAHTRDLSAARPRGCGSIQRIKPIVPQYTPEQVELFKKLVSAQGGQVFTTSRQIAELFEKEHRNVLRAIRLLDCDEEFTALNYELTDFIDKNADSRPEYLISKDGMVFLVMGFTGKKASQFKLLYIRAFNWMMDQLHENRDLQHLLHDFARREALCLQRFFPWTRVGPATHRETSAWSRTSPAQGASTAFPCTDRD</sequence>
<dbReference type="EMBL" id="CP000462">
    <property type="protein sequence ID" value="ABK38142.1"/>
    <property type="molecule type" value="Genomic_DNA"/>
</dbReference>